<proteinExistence type="predicted"/>
<dbReference type="AlphaFoldDB" id="A0A0A0UXU2"/>
<geneLocation type="plasmid" evidence="2">
    <name>pCDC5900</name>
</geneLocation>
<sequence length="124" mass="14995">MNINKENLEILLSSLIANNINTYNKNPGIIKEFYWENLILDLNEERKYIEIYFKYWTKYTEKGQRCVYNYENDNFDIVDKEIEYIELTLSKNTETTIENINEIEEKTYINKNALYTIISILKQI</sequence>
<evidence type="ECO:0000313" key="4">
    <source>
        <dbReference type="EMBL" id="AIW54832.1"/>
    </source>
</evidence>
<keyword evidence="3" id="KW-0614">Plasmid</keyword>
<reference evidence="3" key="1">
    <citation type="journal article" date="2014" name="Genome Biol. Evol.">
        <title>Three classes of plasmid (47-63 kb) carry the type B neurotoxin gene cluster of group II Clostridium botulinum.</title>
        <authorList>
            <person name="Carter A.T."/>
            <person name="Austin J.W."/>
            <person name="Weedmark K.A."/>
            <person name="Corbett C."/>
            <person name="Peck M.W."/>
        </authorList>
    </citation>
    <scope>NUCLEOTIDE SEQUENCE</scope>
    <source>
        <strain evidence="1">CDC3875</strain>
        <strain evidence="4">CDC3897</strain>
        <strain evidence="2">CDC5900</strain>
        <strain evidence="3">IFR_05/025</strain>
        <plasmid evidence="3">p05/025</plasmid>
        <plasmid evidence="1">pCDC3875</plasmid>
        <plasmid evidence="4">pCDC3897</plasmid>
        <plasmid evidence="2">pCDC5900</plasmid>
    </source>
</reference>
<geneLocation type="plasmid" evidence="4">
    <name>pCDC3897</name>
</geneLocation>
<dbReference type="EMBL" id="KJ776578">
    <property type="protein sequence ID" value="AIW54583.1"/>
    <property type="molecule type" value="Genomic_DNA"/>
</dbReference>
<evidence type="ECO:0000313" key="3">
    <source>
        <dbReference type="EMBL" id="AIW54765.1"/>
    </source>
</evidence>
<evidence type="ECO:0000313" key="1">
    <source>
        <dbReference type="EMBL" id="AIW54583.1"/>
    </source>
</evidence>
<dbReference type="EMBL" id="KJ776582">
    <property type="protein sequence ID" value="AIW54832.1"/>
    <property type="molecule type" value="Genomic_DNA"/>
</dbReference>
<accession>A0A0A0UXU2</accession>
<protein>
    <submittedName>
        <fullName evidence="3">Uncharacterized protein</fullName>
    </submittedName>
</protein>
<dbReference type="EMBL" id="KJ776581">
    <property type="protein sequence ID" value="AIW54765.1"/>
    <property type="molecule type" value="Genomic_DNA"/>
</dbReference>
<evidence type="ECO:0000313" key="2">
    <source>
        <dbReference type="EMBL" id="AIW54699.1"/>
    </source>
</evidence>
<geneLocation type="plasmid" evidence="3">
    <name>p05/025</name>
</geneLocation>
<dbReference type="EMBL" id="KJ776580">
    <property type="protein sequence ID" value="AIW54699.1"/>
    <property type="molecule type" value="Genomic_DNA"/>
</dbReference>
<dbReference type="RefSeq" id="WP_172685564.1">
    <property type="nucleotide sequence ID" value="NZ_KJ776578.1"/>
</dbReference>
<organism evidence="3">
    <name type="scientific">Clostridium botulinum</name>
    <dbReference type="NCBI Taxonomy" id="1491"/>
    <lineage>
        <taxon>Bacteria</taxon>
        <taxon>Bacillati</taxon>
        <taxon>Bacillota</taxon>
        <taxon>Clostridia</taxon>
        <taxon>Eubacteriales</taxon>
        <taxon>Clostridiaceae</taxon>
        <taxon>Clostridium</taxon>
    </lineage>
</organism>
<geneLocation type="plasmid" evidence="1">
    <name>pCDC3875</name>
</geneLocation>
<name>A0A0A0UXU2_CLOBO</name>